<evidence type="ECO:0000256" key="1">
    <source>
        <dbReference type="SAM" id="MobiDB-lite"/>
    </source>
</evidence>
<feature type="region of interest" description="Disordered" evidence="1">
    <location>
        <begin position="239"/>
        <end position="268"/>
    </location>
</feature>
<dbReference type="EMBL" id="CAUJNA010003687">
    <property type="protein sequence ID" value="CAJ1407715.1"/>
    <property type="molecule type" value="Genomic_DNA"/>
</dbReference>
<evidence type="ECO:0000313" key="2">
    <source>
        <dbReference type="EMBL" id="CAJ1407715.1"/>
    </source>
</evidence>
<dbReference type="SUPFAM" id="SSF52374">
    <property type="entry name" value="Nucleotidylyl transferase"/>
    <property type="match status" value="1"/>
</dbReference>
<organism evidence="2 3">
    <name type="scientific">Effrenium voratum</name>
    <dbReference type="NCBI Taxonomy" id="2562239"/>
    <lineage>
        <taxon>Eukaryota</taxon>
        <taxon>Sar</taxon>
        <taxon>Alveolata</taxon>
        <taxon>Dinophyceae</taxon>
        <taxon>Suessiales</taxon>
        <taxon>Symbiodiniaceae</taxon>
        <taxon>Effrenium</taxon>
    </lineage>
</organism>
<protein>
    <submittedName>
        <fullName evidence="2">Uncharacterized protein</fullName>
    </submittedName>
</protein>
<name>A0AA36JLJ1_9DINO</name>
<dbReference type="Gene3D" id="3.40.50.620">
    <property type="entry name" value="HUPs"/>
    <property type="match status" value="1"/>
</dbReference>
<sequence>MGRARYTAVTSKPSEERTKAKLSNLPLAKLRARLEALAEQGDSVQRSVAFLVWSTECCPVQFAHREVLERARQVLELRGLQLGFAFLAPSKSEACLSLDLRAELCRKAFEEVPWIETCSWGWTGARSCGRILQQLQRSLAWSAGVRWDFRPFVLATEVPAESVVPLVCLSPLFRGLPMGHPCPTTAWRARLYQDQGVLGHCRSLPENLVDAECPDWPSLQPHVPEAVLEHLRRALADGSLSSEAGEASPASAASAKASPGEAKAAAPEALGSTVSALDLADFRV</sequence>
<comment type="caution">
    <text evidence="2">The sequence shown here is derived from an EMBL/GenBank/DDBJ whole genome shotgun (WGS) entry which is preliminary data.</text>
</comment>
<dbReference type="Proteomes" id="UP001178507">
    <property type="component" value="Unassembled WGS sequence"/>
</dbReference>
<keyword evidence="3" id="KW-1185">Reference proteome</keyword>
<gene>
    <name evidence="2" type="ORF">EVOR1521_LOCUS29345</name>
</gene>
<dbReference type="AlphaFoldDB" id="A0AA36JLJ1"/>
<feature type="non-terminal residue" evidence="2">
    <location>
        <position position="1"/>
    </location>
</feature>
<dbReference type="InterPro" id="IPR014729">
    <property type="entry name" value="Rossmann-like_a/b/a_fold"/>
</dbReference>
<evidence type="ECO:0000313" key="3">
    <source>
        <dbReference type="Proteomes" id="UP001178507"/>
    </source>
</evidence>
<accession>A0AA36JLJ1</accession>
<reference evidence="2" key="1">
    <citation type="submission" date="2023-08" db="EMBL/GenBank/DDBJ databases">
        <authorList>
            <person name="Chen Y."/>
            <person name="Shah S."/>
            <person name="Dougan E. K."/>
            <person name="Thang M."/>
            <person name="Chan C."/>
        </authorList>
    </citation>
    <scope>NUCLEOTIDE SEQUENCE</scope>
</reference>
<proteinExistence type="predicted"/>